<evidence type="ECO:0000256" key="1">
    <source>
        <dbReference type="ARBA" id="ARBA00004477"/>
    </source>
</evidence>
<evidence type="ECO:0000256" key="3">
    <source>
        <dbReference type="ARBA" id="ARBA00011720"/>
    </source>
</evidence>
<evidence type="ECO:0000256" key="6">
    <source>
        <dbReference type="ARBA" id="ARBA00022824"/>
    </source>
</evidence>
<evidence type="ECO:0000256" key="4">
    <source>
        <dbReference type="ARBA" id="ARBA00022692"/>
    </source>
</evidence>
<comment type="subcellular location">
    <subcellularLocation>
        <location evidence="1">Endoplasmic reticulum membrane</location>
        <topology evidence="1">Multi-pass membrane protein</topology>
    </subcellularLocation>
</comment>
<comment type="similarity">
    <text evidence="2">Belongs to the TMEM214 family.</text>
</comment>
<keyword evidence="6" id="KW-0256">Endoplasmic reticulum</keyword>
<keyword evidence="8" id="KW-0472">Membrane</keyword>
<dbReference type="GO" id="GO:0005783">
    <property type="term" value="C:endoplasmic reticulum"/>
    <property type="evidence" value="ECO:0000318"/>
    <property type="project" value="GO_Central"/>
</dbReference>
<reference evidence="12 13" key="2">
    <citation type="journal article" date="2010" name="Nucleic Acids Res.">
        <title>BeetleBase in 2010: revisions to provide comprehensive genomic information for Tribolium castaneum.</title>
        <authorList>
            <person name="Kim H.S."/>
            <person name="Murphy T."/>
            <person name="Xia J."/>
            <person name="Caragea D."/>
            <person name="Park Y."/>
            <person name="Beeman R.W."/>
            <person name="Lorenzen M.D."/>
            <person name="Butcher S."/>
            <person name="Manak J.R."/>
            <person name="Brown S.J."/>
        </authorList>
    </citation>
    <scope>GENOME REANNOTATION</scope>
    <source>
        <strain evidence="12 13">Georgia GA2</strain>
    </source>
</reference>
<proteinExistence type="inferred from homology"/>
<dbReference type="InParanoid" id="D6WQZ8"/>
<dbReference type="STRING" id="7070.D6WQZ8"/>
<evidence type="ECO:0000256" key="11">
    <source>
        <dbReference type="SAM" id="MobiDB-lite"/>
    </source>
</evidence>
<dbReference type="EMBL" id="KQ971351">
    <property type="protein sequence ID" value="EFA06531.2"/>
    <property type="molecule type" value="Genomic_DNA"/>
</dbReference>
<dbReference type="GO" id="GO:0005794">
    <property type="term" value="C:Golgi apparatus"/>
    <property type="evidence" value="ECO:0000318"/>
    <property type="project" value="GO_Central"/>
</dbReference>
<evidence type="ECO:0000256" key="9">
    <source>
        <dbReference type="ARBA" id="ARBA00023180"/>
    </source>
</evidence>
<evidence type="ECO:0000256" key="5">
    <source>
        <dbReference type="ARBA" id="ARBA00022703"/>
    </source>
</evidence>
<comment type="subunit">
    <text evidence="3">Constitutively interacts with CASP4; required for the localization of procaspase 4 to the ER.</text>
</comment>
<sequence>MSGQWEVVGKKKEKGAKDLSQKVGKQSRNKPENLNVKVEDVLAKSQVKNLYSNGKNKENKPVEVKKDAGPKKAKVQDKVQEAKPKAPKSLESALNLIDSDAFKNIFEKNKTQFPDAPIVHDSVFASKPDNYPLKIVPSGVLSVIEKVAQVVDKNNLLVFYDIALTSMATDMSKNLPALGYKLFLQHIALKEPKLIRANLGKYCVLRTSYQNRPNIGLSILWAVGQAGIRDFQTGLAIFQELMLPLIELKNYSRFIVQYLIKLISGADQATVSKEQFVSLLDVVFSSKKNFPSDLKQDLVTVVPTLKSFLATSKEPTCVDFYLKKIPTVGNDSFKDCLCDVIVDGFNRDQSSLESWGKNYSKNVTSSAILLKYIAKNWQTLSCKINKKVLAHTLNQILLESNELRTRKKKDEGLIEAIRVSEELLGKMANKKSSRSWFKFLFYTTTLLLAIYIYADTKQAGSWQKSNTRKFLVETGVYDYTHKAVGKVQEGWLVVDNKIKENFPTYRQAVIEFSEPYIEFFNSFGQILCNLFANIKEAVIEKYPVVVKSIDSYAPGVVEQSQNAVSTAWSSSVFYVNRSIDYLRTEVFVGQLSPENMQRVVYEAFNTTQTKATEYYHWLYEKVQNTIK</sequence>
<keyword evidence="9" id="KW-0325">Glycoprotein</keyword>
<gene>
    <name evidence="12" type="primary">AUGUSTUS-3.0.2_09435</name>
    <name evidence="12" type="ORF">TcasGA2_TC009435</name>
</gene>
<dbReference type="HOGENOM" id="CLU_025330_2_0_1"/>
<dbReference type="AlphaFoldDB" id="D6WQZ8"/>
<keyword evidence="5" id="KW-0053">Apoptosis</keyword>
<feature type="region of interest" description="Disordered" evidence="11">
    <location>
        <begin position="1"/>
        <end position="35"/>
    </location>
</feature>
<keyword evidence="4 12" id="KW-0812">Transmembrane</keyword>
<dbReference type="GO" id="GO:0006915">
    <property type="term" value="P:apoptotic process"/>
    <property type="evidence" value="ECO:0007669"/>
    <property type="project" value="UniProtKB-KW"/>
</dbReference>
<name>D6WQZ8_TRICA</name>
<dbReference type="InterPro" id="IPR019308">
    <property type="entry name" value="TMEM214"/>
</dbReference>
<evidence type="ECO:0000256" key="7">
    <source>
        <dbReference type="ARBA" id="ARBA00022989"/>
    </source>
</evidence>
<protein>
    <submittedName>
        <fullName evidence="12">Transmembrane protein 214-B-like Protein</fullName>
    </submittedName>
</protein>
<evidence type="ECO:0000256" key="2">
    <source>
        <dbReference type="ARBA" id="ARBA00007984"/>
    </source>
</evidence>
<dbReference type="PANTHER" id="PTHR13448">
    <property type="entry name" value="TRANSMEMBRANE PROTEIN 214"/>
    <property type="match status" value="1"/>
</dbReference>
<evidence type="ECO:0000313" key="13">
    <source>
        <dbReference type="Proteomes" id="UP000007266"/>
    </source>
</evidence>
<dbReference type="Proteomes" id="UP000007266">
    <property type="component" value="Linkage group 7"/>
</dbReference>
<reference evidence="12 13" key="1">
    <citation type="journal article" date="2008" name="Nature">
        <title>The genome of the model beetle and pest Tribolium castaneum.</title>
        <authorList>
            <consortium name="Tribolium Genome Sequencing Consortium"/>
            <person name="Richards S."/>
            <person name="Gibbs R.A."/>
            <person name="Weinstock G.M."/>
            <person name="Brown S.J."/>
            <person name="Denell R."/>
            <person name="Beeman R.W."/>
            <person name="Gibbs R."/>
            <person name="Beeman R.W."/>
            <person name="Brown S.J."/>
            <person name="Bucher G."/>
            <person name="Friedrich M."/>
            <person name="Grimmelikhuijzen C.J."/>
            <person name="Klingler M."/>
            <person name="Lorenzen M."/>
            <person name="Richards S."/>
            <person name="Roth S."/>
            <person name="Schroder R."/>
            <person name="Tautz D."/>
            <person name="Zdobnov E.M."/>
            <person name="Muzny D."/>
            <person name="Gibbs R.A."/>
            <person name="Weinstock G.M."/>
            <person name="Attaway T."/>
            <person name="Bell S."/>
            <person name="Buhay C.J."/>
            <person name="Chandrabose M.N."/>
            <person name="Chavez D."/>
            <person name="Clerk-Blankenburg K.P."/>
            <person name="Cree A."/>
            <person name="Dao M."/>
            <person name="Davis C."/>
            <person name="Chacko J."/>
            <person name="Dinh H."/>
            <person name="Dugan-Rocha S."/>
            <person name="Fowler G."/>
            <person name="Garner T.T."/>
            <person name="Garnes J."/>
            <person name="Gnirke A."/>
            <person name="Hawes A."/>
            <person name="Hernandez J."/>
            <person name="Hines S."/>
            <person name="Holder M."/>
            <person name="Hume J."/>
            <person name="Jhangiani S.N."/>
            <person name="Joshi V."/>
            <person name="Khan Z.M."/>
            <person name="Jackson L."/>
            <person name="Kovar C."/>
            <person name="Kowis A."/>
            <person name="Lee S."/>
            <person name="Lewis L.R."/>
            <person name="Margolis J."/>
            <person name="Morgan M."/>
            <person name="Nazareth L.V."/>
            <person name="Nguyen N."/>
            <person name="Okwuonu G."/>
            <person name="Parker D."/>
            <person name="Richards S."/>
            <person name="Ruiz S.J."/>
            <person name="Santibanez J."/>
            <person name="Savard J."/>
            <person name="Scherer S.E."/>
            <person name="Schneider B."/>
            <person name="Sodergren E."/>
            <person name="Tautz D."/>
            <person name="Vattahil S."/>
            <person name="Villasana D."/>
            <person name="White C.S."/>
            <person name="Wright R."/>
            <person name="Park Y."/>
            <person name="Beeman R.W."/>
            <person name="Lord J."/>
            <person name="Oppert B."/>
            <person name="Lorenzen M."/>
            <person name="Brown S."/>
            <person name="Wang L."/>
            <person name="Savard J."/>
            <person name="Tautz D."/>
            <person name="Richards S."/>
            <person name="Weinstock G."/>
            <person name="Gibbs R.A."/>
            <person name="Liu Y."/>
            <person name="Worley K."/>
            <person name="Weinstock G."/>
            <person name="Elsik C.G."/>
            <person name="Reese J.T."/>
            <person name="Elhaik E."/>
            <person name="Landan G."/>
            <person name="Graur D."/>
            <person name="Arensburger P."/>
            <person name="Atkinson P."/>
            <person name="Beeman R.W."/>
            <person name="Beidler J."/>
            <person name="Brown S.J."/>
            <person name="Demuth J.P."/>
            <person name="Drury D.W."/>
            <person name="Du Y.Z."/>
            <person name="Fujiwara H."/>
            <person name="Lorenzen M."/>
            <person name="Maselli V."/>
            <person name="Osanai M."/>
            <person name="Park Y."/>
            <person name="Robertson H.M."/>
            <person name="Tu Z."/>
            <person name="Wang J.J."/>
            <person name="Wang S."/>
            <person name="Richards S."/>
            <person name="Song H."/>
            <person name="Zhang L."/>
            <person name="Sodergren E."/>
            <person name="Werner D."/>
            <person name="Stanke M."/>
            <person name="Morgenstern B."/>
            <person name="Solovyev V."/>
            <person name="Kosarev P."/>
            <person name="Brown G."/>
            <person name="Chen H.C."/>
            <person name="Ermolaeva O."/>
            <person name="Hlavina W."/>
            <person name="Kapustin Y."/>
            <person name="Kiryutin B."/>
            <person name="Kitts P."/>
            <person name="Maglott D."/>
            <person name="Pruitt K."/>
            <person name="Sapojnikov V."/>
            <person name="Souvorov A."/>
            <person name="Mackey A.J."/>
            <person name="Waterhouse R.M."/>
            <person name="Wyder S."/>
            <person name="Zdobnov E.M."/>
            <person name="Zdobnov E.M."/>
            <person name="Wyder S."/>
            <person name="Kriventseva E.V."/>
            <person name="Kadowaki T."/>
            <person name="Bork P."/>
            <person name="Aranda M."/>
            <person name="Bao R."/>
            <person name="Beermann A."/>
            <person name="Berns N."/>
            <person name="Bolognesi R."/>
            <person name="Bonneton F."/>
            <person name="Bopp D."/>
            <person name="Brown S.J."/>
            <person name="Bucher G."/>
            <person name="Butts T."/>
            <person name="Chaumot A."/>
            <person name="Denell R.E."/>
            <person name="Ferrier D.E."/>
            <person name="Friedrich M."/>
            <person name="Gordon C.M."/>
            <person name="Jindra M."/>
            <person name="Klingler M."/>
            <person name="Lan Q."/>
            <person name="Lattorff H.M."/>
            <person name="Laudet V."/>
            <person name="von Levetsow C."/>
            <person name="Liu Z."/>
            <person name="Lutz R."/>
            <person name="Lynch J.A."/>
            <person name="da Fonseca R.N."/>
            <person name="Posnien N."/>
            <person name="Reuter R."/>
            <person name="Roth S."/>
            <person name="Savard J."/>
            <person name="Schinko J.B."/>
            <person name="Schmitt C."/>
            <person name="Schoppmeier M."/>
            <person name="Schroder R."/>
            <person name="Shippy T.D."/>
            <person name="Simonnet F."/>
            <person name="Marques-Souza H."/>
            <person name="Tautz D."/>
            <person name="Tomoyasu Y."/>
            <person name="Trauner J."/>
            <person name="Van der Zee M."/>
            <person name="Vervoort M."/>
            <person name="Wittkopp N."/>
            <person name="Wimmer E.A."/>
            <person name="Yang X."/>
            <person name="Jones A.K."/>
            <person name="Sattelle D.B."/>
            <person name="Ebert P.R."/>
            <person name="Nelson D."/>
            <person name="Scott J.G."/>
            <person name="Beeman R.W."/>
            <person name="Muthukrishnan S."/>
            <person name="Kramer K.J."/>
            <person name="Arakane Y."/>
            <person name="Beeman R.W."/>
            <person name="Zhu Q."/>
            <person name="Hogenkamp D."/>
            <person name="Dixit R."/>
            <person name="Oppert B."/>
            <person name="Jiang H."/>
            <person name="Zou Z."/>
            <person name="Marshall J."/>
            <person name="Elpidina E."/>
            <person name="Vinokurov K."/>
            <person name="Oppert C."/>
            <person name="Zou Z."/>
            <person name="Evans J."/>
            <person name="Lu Z."/>
            <person name="Zhao P."/>
            <person name="Sumathipala N."/>
            <person name="Altincicek B."/>
            <person name="Vilcinskas A."/>
            <person name="Williams M."/>
            <person name="Hultmark D."/>
            <person name="Hetru C."/>
            <person name="Jiang H."/>
            <person name="Grimmelikhuijzen C.J."/>
            <person name="Hauser F."/>
            <person name="Cazzamali G."/>
            <person name="Williamson M."/>
            <person name="Park Y."/>
            <person name="Li B."/>
            <person name="Tanaka Y."/>
            <person name="Predel R."/>
            <person name="Neupert S."/>
            <person name="Schachtner J."/>
            <person name="Verleyen P."/>
            <person name="Raible F."/>
            <person name="Bork P."/>
            <person name="Friedrich M."/>
            <person name="Walden K.K."/>
            <person name="Robertson H.M."/>
            <person name="Angeli S."/>
            <person name="Foret S."/>
            <person name="Bucher G."/>
            <person name="Schuetz S."/>
            <person name="Maleszka R."/>
            <person name="Wimmer E.A."/>
            <person name="Beeman R.W."/>
            <person name="Lorenzen M."/>
            <person name="Tomoyasu Y."/>
            <person name="Miller S.C."/>
            <person name="Grossmann D."/>
            <person name="Bucher G."/>
        </authorList>
    </citation>
    <scope>NUCLEOTIDE SEQUENCE [LARGE SCALE GENOMIC DNA]</scope>
    <source>
        <strain evidence="12 13">Georgia GA2</strain>
    </source>
</reference>
<comment type="function">
    <text evidence="10">Critical mediator, in cooperation with CASP4, of endoplasmic reticulum-stress induced apoptosis. Required or the activation of CASP4 following endoplasmic reticulum stress.</text>
</comment>
<organism evidence="12 13">
    <name type="scientific">Tribolium castaneum</name>
    <name type="common">Red flour beetle</name>
    <dbReference type="NCBI Taxonomy" id="7070"/>
    <lineage>
        <taxon>Eukaryota</taxon>
        <taxon>Metazoa</taxon>
        <taxon>Ecdysozoa</taxon>
        <taxon>Arthropoda</taxon>
        <taxon>Hexapoda</taxon>
        <taxon>Insecta</taxon>
        <taxon>Pterygota</taxon>
        <taxon>Neoptera</taxon>
        <taxon>Endopterygota</taxon>
        <taxon>Coleoptera</taxon>
        <taxon>Polyphaga</taxon>
        <taxon>Cucujiformia</taxon>
        <taxon>Tenebrionidae</taxon>
        <taxon>Tenebrionidae incertae sedis</taxon>
        <taxon>Tribolium</taxon>
    </lineage>
</organism>
<dbReference type="FunCoup" id="D6WQZ8">
    <property type="interactions" value="1384"/>
</dbReference>
<evidence type="ECO:0000256" key="10">
    <source>
        <dbReference type="ARBA" id="ARBA00024938"/>
    </source>
</evidence>
<keyword evidence="7" id="KW-1133">Transmembrane helix</keyword>
<feature type="region of interest" description="Disordered" evidence="11">
    <location>
        <begin position="47"/>
        <end position="85"/>
    </location>
</feature>
<keyword evidence="13" id="KW-1185">Reference proteome</keyword>
<feature type="compositionally biased region" description="Basic and acidic residues" evidence="11">
    <location>
        <begin position="55"/>
        <end position="84"/>
    </location>
</feature>
<dbReference type="GO" id="GO:0005789">
    <property type="term" value="C:endoplasmic reticulum membrane"/>
    <property type="evidence" value="ECO:0007669"/>
    <property type="project" value="UniProtKB-SubCell"/>
</dbReference>
<dbReference type="OMA" id="ASNQWEV"/>
<accession>D6WQZ8</accession>
<dbReference type="Pfam" id="PF10151">
    <property type="entry name" value="TMEM214"/>
    <property type="match status" value="1"/>
</dbReference>
<dbReference type="PANTHER" id="PTHR13448:SF0">
    <property type="entry name" value="TRANSMEMBRANE PROTEIN 214"/>
    <property type="match status" value="1"/>
</dbReference>
<evidence type="ECO:0000313" key="12">
    <source>
        <dbReference type="EMBL" id="EFA06531.2"/>
    </source>
</evidence>
<evidence type="ECO:0000256" key="8">
    <source>
        <dbReference type="ARBA" id="ARBA00023136"/>
    </source>
</evidence>